<dbReference type="Pfam" id="PF13622">
    <property type="entry name" value="4HBT_3"/>
    <property type="match status" value="1"/>
</dbReference>
<feature type="domain" description="Acyl-CoA thioesterase-like N-terminal HotDog" evidence="1">
    <location>
        <begin position="36"/>
        <end position="105"/>
    </location>
</feature>
<dbReference type="Proteomes" id="UP000186104">
    <property type="component" value="Chromosome"/>
</dbReference>
<dbReference type="InterPro" id="IPR042171">
    <property type="entry name" value="Acyl-CoA_hotdog"/>
</dbReference>
<protein>
    <recommendedName>
        <fullName evidence="5">Thioesterase family protein</fullName>
    </recommendedName>
</protein>
<evidence type="ECO:0000259" key="1">
    <source>
        <dbReference type="Pfam" id="PF13622"/>
    </source>
</evidence>
<gene>
    <name evidence="3" type="ORF">BJL86_0155</name>
</gene>
<dbReference type="AlphaFoldDB" id="A0A173LF92"/>
<dbReference type="STRING" id="499555.BJL86_0155"/>
<name>A0A173LF92_9ACTN</name>
<dbReference type="Pfam" id="PF20789">
    <property type="entry name" value="4HBT_3C"/>
    <property type="match status" value="1"/>
</dbReference>
<feature type="domain" description="Acyl-CoA thioesterase-like C-terminal" evidence="2">
    <location>
        <begin position="142"/>
        <end position="249"/>
    </location>
</feature>
<sequence>MAPMSDFAFHELDGSHYIPQKVATSAWKSTDISGPAVVGAVARSLEVETGVEEMQPTRLTVDLFRPVQSEPFEVRTSVVRDGNRIRVSEAELVQGGETKTRATLVQLRRAENPAGQAWVPEKDRPIPPRFIGETMPELQFPMYFTESSGWSDDMSAHQNDQRKAYWFRPIPVVSGEDASPFQRAAIVSEGTSLITNWGSEGIGFINADLTLSIARLPRSEDLGMQADMHVEADGISVGNTALYDRDGVIGFGAVVAVSNAKRQIDWSSRTITAEGVETDGRNA</sequence>
<dbReference type="InterPro" id="IPR049450">
    <property type="entry name" value="ACOT8-like_C"/>
</dbReference>
<dbReference type="EMBL" id="CP015961">
    <property type="protein sequence ID" value="ANI90966.1"/>
    <property type="molecule type" value="Genomic_DNA"/>
</dbReference>
<evidence type="ECO:0000313" key="3">
    <source>
        <dbReference type="EMBL" id="ANI90966.1"/>
    </source>
</evidence>
<keyword evidence="4" id="KW-1185">Reference proteome</keyword>
<accession>A0A173LF92</accession>
<dbReference type="InterPro" id="IPR049449">
    <property type="entry name" value="TesB_ACOT8-like_N"/>
</dbReference>
<dbReference type="Gene3D" id="2.40.160.210">
    <property type="entry name" value="Acyl-CoA thioesterase, double hotdog domain"/>
    <property type="match status" value="1"/>
</dbReference>
<evidence type="ECO:0000259" key="2">
    <source>
        <dbReference type="Pfam" id="PF20789"/>
    </source>
</evidence>
<dbReference type="KEGG" id="dtm:BJL86_0155"/>
<evidence type="ECO:0000313" key="4">
    <source>
        <dbReference type="Proteomes" id="UP000186104"/>
    </source>
</evidence>
<evidence type="ECO:0008006" key="5">
    <source>
        <dbReference type="Google" id="ProtNLM"/>
    </source>
</evidence>
<organism evidence="3 4">
    <name type="scientific">Dietzia timorensis</name>
    <dbReference type="NCBI Taxonomy" id="499555"/>
    <lineage>
        <taxon>Bacteria</taxon>
        <taxon>Bacillati</taxon>
        <taxon>Actinomycetota</taxon>
        <taxon>Actinomycetes</taxon>
        <taxon>Mycobacteriales</taxon>
        <taxon>Dietziaceae</taxon>
        <taxon>Dietzia</taxon>
    </lineage>
</organism>
<proteinExistence type="predicted"/>
<reference evidence="3 4" key="1">
    <citation type="submission" date="2016-06" db="EMBL/GenBank/DDBJ databases">
        <title>Complete genome sequence of a saline-alkali tolerant type strain Dietzia timorensis ID05-A0528T.</title>
        <authorList>
            <person name="Wu X."/>
        </authorList>
    </citation>
    <scope>NUCLEOTIDE SEQUENCE [LARGE SCALE GENOMIC DNA]</scope>
    <source>
        <strain evidence="3 4">ID05-A0528</strain>
    </source>
</reference>